<keyword evidence="7" id="KW-1185">Reference proteome</keyword>
<evidence type="ECO:0000256" key="4">
    <source>
        <dbReference type="PROSITE-ProRule" id="PRU00335"/>
    </source>
</evidence>
<keyword evidence="2 4" id="KW-0238">DNA-binding</keyword>
<dbReference type="InterPro" id="IPR001647">
    <property type="entry name" value="HTH_TetR"/>
</dbReference>
<accession>A0ABZ1BN75</accession>
<name>A0ABZ1BN75_9FIRM</name>
<dbReference type="InterPro" id="IPR009057">
    <property type="entry name" value="Homeodomain-like_sf"/>
</dbReference>
<dbReference type="RefSeq" id="WP_324668568.1">
    <property type="nucleotide sequence ID" value="NZ_CP141614.1"/>
</dbReference>
<dbReference type="PROSITE" id="PS50977">
    <property type="entry name" value="HTH_TETR_2"/>
    <property type="match status" value="1"/>
</dbReference>
<dbReference type="InterPro" id="IPR050109">
    <property type="entry name" value="HTH-type_TetR-like_transc_reg"/>
</dbReference>
<dbReference type="PANTHER" id="PTHR30055:SF234">
    <property type="entry name" value="HTH-TYPE TRANSCRIPTIONAL REGULATOR BETI"/>
    <property type="match status" value="1"/>
</dbReference>
<dbReference type="Pfam" id="PF00440">
    <property type="entry name" value="TetR_N"/>
    <property type="match status" value="1"/>
</dbReference>
<dbReference type="PROSITE" id="PS01081">
    <property type="entry name" value="HTH_TETR_1"/>
    <property type="match status" value="1"/>
</dbReference>
<dbReference type="SUPFAM" id="SSF46689">
    <property type="entry name" value="Homeodomain-like"/>
    <property type="match status" value="1"/>
</dbReference>
<feature type="domain" description="HTH tetR-type" evidence="5">
    <location>
        <begin position="1"/>
        <end position="55"/>
    </location>
</feature>
<dbReference type="Proteomes" id="UP001333102">
    <property type="component" value="Chromosome"/>
</dbReference>
<dbReference type="SUPFAM" id="SSF48498">
    <property type="entry name" value="Tetracyclin repressor-like, C-terminal domain"/>
    <property type="match status" value="1"/>
</dbReference>
<dbReference type="InterPro" id="IPR036271">
    <property type="entry name" value="Tet_transcr_reg_TetR-rel_C_sf"/>
</dbReference>
<proteinExistence type="predicted"/>
<sequence length="187" mass="20633">MLEAAIQVFARKGYYGTTVDDIVAECGSSKGAFYFHFESKEALFLRLVEEFAGRLAGALEHAVRHAARGGPGRVEAAITAGLELMGRYPELTRLFLIEAVGINPQFEAKRRELMDRFAHVIRGYLEQAASRHPLAVGDTALASAAILGALNEVVVWWLSRPQERPLAELAPELTRFVLRAIGWQARA</sequence>
<evidence type="ECO:0000256" key="1">
    <source>
        <dbReference type="ARBA" id="ARBA00023015"/>
    </source>
</evidence>
<organism evidence="6 7">
    <name type="scientific">Geochorda subterranea</name>
    <dbReference type="NCBI Taxonomy" id="3109564"/>
    <lineage>
        <taxon>Bacteria</taxon>
        <taxon>Bacillati</taxon>
        <taxon>Bacillota</taxon>
        <taxon>Limnochordia</taxon>
        <taxon>Limnochordales</taxon>
        <taxon>Geochordaceae</taxon>
        <taxon>Geochorda</taxon>
    </lineage>
</organism>
<feature type="DNA-binding region" description="H-T-H motif" evidence="4">
    <location>
        <begin position="18"/>
        <end position="37"/>
    </location>
</feature>
<dbReference type="Gene3D" id="1.10.357.10">
    <property type="entry name" value="Tetracycline Repressor, domain 2"/>
    <property type="match status" value="1"/>
</dbReference>
<evidence type="ECO:0000256" key="3">
    <source>
        <dbReference type="ARBA" id="ARBA00023163"/>
    </source>
</evidence>
<dbReference type="InterPro" id="IPR023772">
    <property type="entry name" value="DNA-bd_HTH_TetR-type_CS"/>
</dbReference>
<evidence type="ECO:0000256" key="2">
    <source>
        <dbReference type="ARBA" id="ARBA00023125"/>
    </source>
</evidence>
<keyword evidence="3" id="KW-0804">Transcription</keyword>
<reference evidence="7" key="1">
    <citation type="submission" date="2023-12" db="EMBL/GenBank/DDBJ databases">
        <title>Novel isolates from deep terrestrial aquifers shed light on the physiology and ecology of the class Limnochordia.</title>
        <authorList>
            <person name="Karnachuk O.V."/>
            <person name="Lukina A.P."/>
            <person name="Avakyan M.R."/>
            <person name="Kadnikov V."/>
            <person name="Begmatov S."/>
            <person name="Beletsky A.V."/>
            <person name="Mardanov A.V."/>
            <person name="Ravin N.V."/>
        </authorList>
    </citation>
    <scope>NUCLEOTIDE SEQUENCE [LARGE SCALE GENOMIC DNA]</scope>
    <source>
        <strain evidence="7">LN</strain>
    </source>
</reference>
<evidence type="ECO:0000313" key="6">
    <source>
        <dbReference type="EMBL" id="WRP14261.1"/>
    </source>
</evidence>
<dbReference type="EMBL" id="CP141614">
    <property type="protein sequence ID" value="WRP14261.1"/>
    <property type="molecule type" value="Genomic_DNA"/>
</dbReference>
<gene>
    <name evidence="6" type="ORF">VLY81_12675</name>
</gene>
<dbReference type="Pfam" id="PF17932">
    <property type="entry name" value="TetR_C_24"/>
    <property type="match status" value="1"/>
</dbReference>
<dbReference type="PRINTS" id="PR00455">
    <property type="entry name" value="HTHTETR"/>
</dbReference>
<protein>
    <submittedName>
        <fullName evidence="6">TetR/AcrR family transcriptional regulator</fullName>
    </submittedName>
</protein>
<dbReference type="InterPro" id="IPR041490">
    <property type="entry name" value="KstR2_TetR_C"/>
</dbReference>
<dbReference type="Gene3D" id="1.10.10.60">
    <property type="entry name" value="Homeodomain-like"/>
    <property type="match status" value="1"/>
</dbReference>
<keyword evidence="1" id="KW-0805">Transcription regulation</keyword>
<dbReference type="PANTHER" id="PTHR30055">
    <property type="entry name" value="HTH-TYPE TRANSCRIPTIONAL REGULATOR RUTR"/>
    <property type="match status" value="1"/>
</dbReference>
<evidence type="ECO:0000259" key="5">
    <source>
        <dbReference type="PROSITE" id="PS50977"/>
    </source>
</evidence>
<evidence type="ECO:0000313" key="7">
    <source>
        <dbReference type="Proteomes" id="UP001333102"/>
    </source>
</evidence>